<dbReference type="RefSeq" id="WP_014682680.1">
    <property type="nucleotide sequence ID" value="NC_017770.1"/>
</dbReference>
<dbReference type="OrthoDB" id="9758406at2"/>
<dbReference type="Gene3D" id="2.60.40.1260">
    <property type="entry name" value="Lamin Tail domain"/>
    <property type="match status" value="1"/>
</dbReference>
<protein>
    <recommendedName>
        <fullName evidence="2">LTD domain-containing protein</fullName>
    </recommendedName>
</protein>
<evidence type="ECO:0000256" key="1">
    <source>
        <dbReference type="ARBA" id="ARBA00022729"/>
    </source>
</evidence>
<dbReference type="Pfam" id="PF00932">
    <property type="entry name" value="LTD"/>
    <property type="match status" value="1"/>
</dbReference>
<dbReference type="KEGG" id="scn:Solca_4468"/>
<gene>
    <name evidence="3" type="ordered locus">Solca_4468</name>
</gene>
<dbReference type="Proteomes" id="UP000007590">
    <property type="component" value="Chromosome"/>
</dbReference>
<dbReference type="AlphaFoldDB" id="H8KNC5"/>
<dbReference type="STRING" id="929556.Solca_4468"/>
<evidence type="ECO:0000259" key="2">
    <source>
        <dbReference type="PROSITE" id="PS51841"/>
    </source>
</evidence>
<dbReference type="InterPro" id="IPR036415">
    <property type="entry name" value="Lamin_tail_dom_sf"/>
</dbReference>
<keyword evidence="1" id="KW-0732">Signal</keyword>
<reference evidence="3" key="1">
    <citation type="submission" date="2012-02" db="EMBL/GenBank/DDBJ databases">
        <title>The complete genome of Solitalea canadensis DSM 3403.</title>
        <authorList>
            <consortium name="US DOE Joint Genome Institute (JGI-PGF)"/>
            <person name="Lucas S."/>
            <person name="Copeland A."/>
            <person name="Lapidus A."/>
            <person name="Glavina del Rio T."/>
            <person name="Dalin E."/>
            <person name="Tice H."/>
            <person name="Bruce D."/>
            <person name="Goodwin L."/>
            <person name="Pitluck S."/>
            <person name="Peters L."/>
            <person name="Ovchinnikova G."/>
            <person name="Lu M."/>
            <person name="Kyrpides N."/>
            <person name="Mavromatis K."/>
            <person name="Ivanova N."/>
            <person name="Brettin T."/>
            <person name="Detter J.C."/>
            <person name="Han C."/>
            <person name="Larimer F."/>
            <person name="Land M."/>
            <person name="Hauser L."/>
            <person name="Markowitz V."/>
            <person name="Cheng J.-F."/>
            <person name="Hugenholtz P."/>
            <person name="Woyke T."/>
            <person name="Wu D."/>
            <person name="Spring S."/>
            <person name="Schroeder M."/>
            <person name="Kopitz M."/>
            <person name="Brambilla E."/>
            <person name="Klenk H.-P."/>
            <person name="Eisen J.A."/>
        </authorList>
    </citation>
    <scope>NUCLEOTIDE SEQUENCE</scope>
    <source>
        <strain evidence="3">DSM 3403</strain>
    </source>
</reference>
<dbReference type="HOGENOM" id="CLU_008488_0_0_10"/>
<dbReference type="eggNOG" id="COG4288">
    <property type="taxonomic scope" value="Bacteria"/>
</dbReference>
<dbReference type="PROSITE" id="PS51841">
    <property type="entry name" value="LTD"/>
    <property type="match status" value="1"/>
</dbReference>
<organism evidence="3 4">
    <name type="scientific">Solitalea canadensis (strain ATCC 29591 / DSM 3403 / JCM 21819 / LMG 8368 / NBRC 15130 / NCIMB 12057 / USAM 9D)</name>
    <name type="common">Flexibacter canadensis</name>
    <dbReference type="NCBI Taxonomy" id="929556"/>
    <lineage>
        <taxon>Bacteria</taxon>
        <taxon>Pseudomonadati</taxon>
        <taxon>Bacteroidota</taxon>
        <taxon>Sphingobacteriia</taxon>
        <taxon>Sphingobacteriales</taxon>
        <taxon>Sphingobacteriaceae</taxon>
        <taxon>Solitalea</taxon>
    </lineage>
</organism>
<evidence type="ECO:0000313" key="4">
    <source>
        <dbReference type="Proteomes" id="UP000007590"/>
    </source>
</evidence>
<accession>H8KNC5</accession>
<dbReference type="InterPro" id="IPR001322">
    <property type="entry name" value="Lamin_tail_dom"/>
</dbReference>
<evidence type="ECO:0000313" key="3">
    <source>
        <dbReference type="EMBL" id="AFD09458.1"/>
    </source>
</evidence>
<feature type="domain" description="LTD" evidence="2">
    <location>
        <begin position="221"/>
        <end position="413"/>
    </location>
</feature>
<proteinExistence type="predicted"/>
<dbReference type="EMBL" id="CP003349">
    <property type="protein sequence ID" value="AFD09458.1"/>
    <property type="molecule type" value="Genomic_DNA"/>
</dbReference>
<dbReference type="SUPFAM" id="SSF74853">
    <property type="entry name" value="Lamin A/C globular tail domain"/>
    <property type="match status" value="2"/>
</dbReference>
<keyword evidence="4" id="KW-1185">Reference proteome</keyword>
<sequence>MKNIFIILLTFLYVNSYSQVKDSFKTSNYPSNPQWNGDITEWFVNANEQLQTKKSTTNKQVYISTANSLSVNTRWSFYVQMDFDPSTSNQLRVYLVSDQPDLNQALNGYFIQIGKSGSSDSFDLYKQVGTKLTKLFDGIPRPRTKASQFKASIEVSRSITGLWEIKSKIDNETQFVTDGSITDNTYQTTSFFGILAKYTASRSNQFYFDELTIERHEAIKPLPPVYAGKPGDVIFTELFPNPSHQIDLPTSEFVELYNTSDSVINLKGWKYADVTTIYTFNEGVINPKEYLILCSKNDTSNYLHYGKTLGLSPWPSLNNSGDLLTLKNAEGAVINQVNYSDAWYRDTHKKSGGYSLELMEDMLLCNPAQRWTASVAAEGGTPGKRNSVSDLTLTNLAITSLNVIDSLTLTVNFSTGIDSSSVLTENIQLQPLAKIKNIQLINPFNEQLIIHLEKPLTEGSQYGILINELKDCFGNKRSFSSNFLLPNKIKPGDILINEILFNPKPNGVDFVEIINNSMKVIDLKELMIGGRNSKDSLLFYPITLNTTLMHPGDITVICANPNVVKEQYYCKNPEAFIKVKTIPAYNNNAGTVLLKSRTEIIDRFDYSEKMHFALINDPKGVSLERVSLSRATNAPGNFHSASSTVGYATPGYQNSQAQHDDTINDEISLSSSIISPDNDGQDDILSINYHFRENGLVVNIFVYDRNGQMIKRLANNLLLGTEGSIVWDGLTDSLQPAFIGPHLLLIEIFNATGTIRRYKKSVVVAQKFN</sequence>
<dbReference type="InterPro" id="IPR014755">
    <property type="entry name" value="Cu-Rt/internalin_Ig-like"/>
</dbReference>
<name>H8KNC5_SOLCM</name>
<dbReference type="Gene3D" id="2.60.40.1220">
    <property type="match status" value="1"/>
</dbReference>